<dbReference type="EMBL" id="LT960552">
    <property type="protein sequence ID" value="SOK59343.1"/>
    <property type="molecule type" value="Genomic_DNA"/>
</dbReference>
<reference evidence="2" key="1">
    <citation type="submission" date="2017-10" db="EMBL/GenBank/DDBJ databases">
        <authorList>
            <person name="Skurnik M."/>
        </authorList>
    </citation>
    <scope>NUCLEOTIDE SEQUENCE [LARGE SCALE GENOMIC DNA]</scope>
    <source>
        <strain evidence="2">fHe-Yen9-03</strain>
    </source>
</reference>
<name>A0A2C9CZR3_9CAUD</name>
<organism evidence="1 2">
    <name type="scientific">Yersinia phage fHe-Yen9-03</name>
    <dbReference type="NCBI Taxonomy" id="2052743"/>
    <lineage>
        <taxon>Viruses</taxon>
        <taxon>Duplodnaviria</taxon>
        <taxon>Heunggongvirae</taxon>
        <taxon>Uroviricota</taxon>
        <taxon>Caudoviricetes</taxon>
        <taxon>Eneladusvirus</taxon>
        <taxon>Eneladusvirus Yen904</taxon>
    </lineage>
</organism>
<dbReference type="InterPro" id="IPR009091">
    <property type="entry name" value="RCC1/BLIP-II"/>
</dbReference>
<sequence>MLPFPIISNTKSSPVYPKNIKKFVSSSTALLYLTATGNLYGAGANVQGELGSTGAKPQFILIRTGVRDIYASLSSAAIIVMDTDGKVMFSGNPYIYTGSAGSTNGFVNITTMFSVANISILDIKDIDFYSNAKMSVLLNDGRLYCTGKNNISTSTSFGDGTNVDSFNAFRFIRNNVLSVNGNYILDFDNNLHGCGTNTYMQLGSSVVSSGSTTYVQLSTGVSLIRSGLRSIFCVKDGLLYIMGSSLGIYGEFGDGSTSAVTYSTLTNIVQAGSGITQLVQNVGNVLTHVHNSGGYMNTGNGTNGQLGRGSSGVVYTFGLVPNITVPSTATIFSCNLNTYIVYEDNSLVACGGVNGGFNVTPSSNVLTFQPITLVTV</sequence>
<evidence type="ECO:0000313" key="1">
    <source>
        <dbReference type="EMBL" id="SOK59343.1"/>
    </source>
</evidence>
<protein>
    <submittedName>
        <fullName evidence="1">X-linked retinitis pigmentosa GTPase regulator</fullName>
    </submittedName>
</protein>
<accession>A0A2C9CZR3</accession>
<dbReference type="SUPFAM" id="SSF50985">
    <property type="entry name" value="RCC1/BLIP-II"/>
    <property type="match status" value="1"/>
</dbReference>
<evidence type="ECO:0000313" key="2">
    <source>
        <dbReference type="Proteomes" id="UP000241364"/>
    </source>
</evidence>
<gene>
    <name evidence="1" type="primary">g535c</name>
</gene>
<proteinExistence type="predicted"/>
<dbReference type="Gene3D" id="2.130.10.30">
    <property type="entry name" value="Regulator of chromosome condensation 1/beta-lactamase-inhibitor protein II"/>
    <property type="match status" value="2"/>
</dbReference>
<dbReference type="Proteomes" id="UP000241364">
    <property type="component" value="Chromosome i"/>
</dbReference>